<feature type="signal peptide" evidence="6">
    <location>
        <begin position="1"/>
        <end position="22"/>
    </location>
</feature>
<organism evidence="9 10">
    <name type="scientific">Flammeovirga kamogawensis</name>
    <dbReference type="NCBI Taxonomy" id="373891"/>
    <lineage>
        <taxon>Bacteria</taxon>
        <taxon>Pseudomonadati</taxon>
        <taxon>Bacteroidota</taxon>
        <taxon>Cytophagia</taxon>
        <taxon>Cytophagales</taxon>
        <taxon>Flammeovirgaceae</taxon>
        <taxon>Flammeovirga</taxon>
    </lineage>
</organism>
<reference evidence="9 10" key="1">
    <citation type="submission" date="2021-05" db="EMBL/GenBank/DDBJ databases">
        <title>Comparative genomic studies on the polysaccharide-degrading batcterial strains of the Flammeovirga genus.</title>
        <authorList>
            <person name="Zewei F."/>
            <person name="Zheng Z."/>
            <person name="Yu L."/>
            <person name="Ruyue G."/>
            <person name="Yanhong M."/>
            <person name="Yuanyuan C."/>
            <person name="Jingyan G."/>
            <person name="Wenjun H."/>
        </authorList>
    </citation>
    <scope>NUCLEOTIDE SEQUENCE [LARGE SCALE GENOMIC DNA]</scope>
    <source>
        <strain evidence="9 10">YS10</strain>
    </source>
</reference>
<dbReference type="EMBL" id="CP076129">
    <property type="protein sequence ID" value="QWG09634.1"/>
    <property type="molecule type" value="Genomic_DNA"/>
</dbReference>
<dbReference type="RefSeq" id="WP_144076305.1">
    <property type="nucleotide sequence ID" value="NZ_CP076129.1"/>
</dbReference>
<accession>A0ABX8H1T5</accession>
<evidence type="ECO:0000256" key="2">
    <source>
        <dbReference type="ARBA" id="ARBA00006275"/>
    </source>
</evidence>
<keyword evidence="4" id="KW-0472">Membrane</keyword>
<evidence type="ECO:0000256" key="6">
    <source>
        <dbReference type="SAM" id="SignalP"/>
    </source>
</evidence>
<dbReference type="InterPro" id="IPR033985">
    <property type="entry name" value="SusD-like_N"/>
</dbReference>
<dbReference type="Proteomes" id="UP000682802">
    <property type="component" value="Chromosome 2"/>
</dbReference>
<feature type="domain" description="SusD-like N-terminal" evidence="8">
    <location>
        <begin position="75"/>
        <end position="221"/>
    </location>
</feature>
<name>A0ABX8H1T5_9BACT</name>
<evidence type="ECO:0000256" key="3">
    <source>
        <dbReference type="ARBA" id="ARBA00022729"/>
    </source>
</evidence>
<keyword evidence="3 6" id="KW-0732">Signal</keyword>
<proteinExistence type="inferred from homology"/>
<comment type="subcellular location">
    <subcellularLocation>
        <location evidence="1">Cell outer membrane</location>
    </subcellularLocation>
</comment>
<comment type="similarity">
    <text evidence="2">Belongs to the SusD family.</text>
</comment>
<dbReference type="CDD" id="cd08977">
    <property type="entry name" value="SusD"/>
    <property type="match status" value="1"/>
</dbReference>
<gene>
    <name evidence="9" type="ORF">KM029_23815</name>
</gene>
<evidence type="ECO:0000256" key="5">
    <source>
        <dbReference type="ARBA" id="ARBA00023237"/>
    </source>
</evidence>
<feature type="domain" description="RagB/SusD" evidence="7">
    <location>
        <begin position="307"/>
        <end position="526"/>
    </location>
</feature>
<evidence type="ECO:0000259" key="8">
    <source>
        <dbReference type="Pfam" id="PF14322"/>
    </source>
</evidence>
<dbReference type="InterPro" id="IPR011990">
    <property type="entry name" value="TPR-like_helical_dom_sf"/>
</dbReference>
<evidence type="ECO:0000259" key="7">
    <source>
        <dbReference type="Pfam" id="PF07980"/>
    </source>
</evidence>
<dbReference type="Pfam" id="PF07980">
    <property type="entry name" value="SusD_RagB"/>
    <property type="match status" value="1"/>
</dbReference>
<feature type="chain" id="PRO_5045777108" evidence="6">
    <location>
        <begin position="23"/>
        <end position="527"/>
    </location>
</feature>
<dbReference type="Gene3D" id="1.25.40.390">
    <property type="match status" value="1"/>
</dbReference>
<evidence type="ECO:0000256" key="1">
    <source>
        <dbReference type="ARBA" id="ARBA00004442"/>
    </source>
</evidence>
<dbReference type="Pfam" id="PF14322">
    <property type="entry name" value="SusD-like_3"/>
    <property type="match status" value="1"/>
</dbReference>
<dbReference type="PROSITE" id="PS51257">
    <property type="entry name" value="PROKAR_LIPOPROTEIN"/>
    <property type="match status" value="1"/>
</dbReference>
<keyword evidence="10" id="KW-1185">Reference proteome</keyword>
<dbReference type="InterPro" id="IPR012944">
    <property type="entry name" value="SusD_RagB_dom"/>
</dbReference>
<evidence type="ECO:0000313" key="10">
    <source>
        <dbReference type="Proteomes" id="UP000682802"/>
    </source>
</evidence>
<sequence length="527" mass="58906">MKKYIIISLVFLGISSSCTFLAEDPKVQITTEEFYKTENDALVALSGAYGQMKSGYGYYRQTFITNLFASSDQGTGSYKHAEYFTGTLSATNATLTDTWNQIYISIRDVNNVIAKVPAIDMDEEYKARLIGEARFLRGLHYLNLVRAWGEVPLRLTPAKEGEDEVGLPVSGIDVIYNSIIADLKYASDNCWGLEESRNGQTNAIGRVTNTAARALLAKTYLHIASATRNALIGNEGCKPYEVFAGKYQAYYDSAKVYCDIVIEDDTYALVDNLTNWENLFHASNGNNREFLFDIQNAPISGQGSSVTNLFTPQGAGLSAGNWGGTNDFKSGFTGNNIDVSDTRYDKAIIHEYTTSTFHYAVNTNKTAYIAYDLETNEQQAIVYRVFTSKYIDKEATSDATAQQNWHVIRLADVFLMRAEAVAEIYKNPALANDDINTLRERVDMDHLFDGAGMSMSDFRKFLIRERGVELMGEGHRWFDLTRMGMLEELVKTAFDPSNTGKVEGIRGPEDYVWPIPYSEVASNENID</sequence>
<protein>
    <submittedName>
        <fullName evidence="9">RagB/SusD family nutrient uptake outer membrane protein</fullName>
    </submittedName>
</protein>
<dbReference type="SUPFAM" id="SSF48452">
    <property type="entry name" value="TPR-like"/>
    <property type="match status" value="1"/>
</dbReference>
<evidence type="ECO:0000313" key="9">
    <source>
        <dbReference type="EMBL" id="QWG09634.1"/>
    </source>
</evidence>
<keyword evidence="5" id="KW-0998">Cell outer membrane</keyword>
<evidence type="ECO:0000256" key="4">
    <source>
        <dbReference type="ARBA" id="ARBA00023136"/>
    </source>
</evidence>